<name>A0A939B6E6_9BACT</name>
<dbReference type="Gene3D" id="2.60.40.790">
    <property type="match status" value="1"/>
</dbReference>
<evidence type="ECO:0000256" key="1">
    <source>
        <dbReference type="PROSITE-ProRule" id="PRU00285"/>
    </source>
</evidence>
<organism evidence="4 5">
    <name type="scientific">Marseilla massiliensis</name>
    <dbReference type="NCBI Taxonomy" id="1841864"/>
    <lineage>
        <taxon>Bacteria</taxon>
        <taxon>Pseudomonadati</taxon>
        <taxon>Bacteroidota</taxon>
        <taxon>Bacteroidia</taxon>
        <taxon>Bacteroidales</taxon>
        <taxon>Prevotellaceae</taxon>
        <taxon>Marseilla</taxon>
    </lineage>
</organism>
<sequence length="141" mass="16318">MLPVFSRNTWMPEVFNDFFDTDFMGRANATAPAINVKESDGEYTVELAAPGLKKEDFNVNIDRDGNLHIHMESKAEHKDEDKKSHYLRREFSYSKYEQTLLLPDDVDKDRIEAKVNDGVLTVNLPKVEKLPEKTMKQIEVK</sequence>
<feature type="domain" description="SHSP" evidence="3">
    <location>
        <begin position="24"/>
        <end position="141"/>
    </location>
</feature>
<evidence type="ECO:0000313" key="4">
    <source>
        <dbReference type="EMBL" id="MBM6674229.1"/>
    </source>
</evidence>
<dbReference type="CDD" id="cd06464">
    <property type="entry name" value="ACD_sHsps-like"/>
    <property type="match status" value="1"/>
</dbReference>
<reference evidence="4" key="2">
    <citation type="journal article" date="2021" name="Sci. Rep.">
        <title>The distribution of antibiotic resistance genes in chicken gut microbiota commensals.</title>
        <authorList>
            <person name="Juricova H."/>
            <person name="Matiasovicova J."/>
            <person name="Kubasova T."/>
            <person name="Cejkova D."/>
            <person name="Rychlik I."/>
        </authorList>
    </citation>
    <scope>NUCLEOTIDE SEQUENCE</scope>
    <source>
        <strain evidence="4">An824</strain>
    </source>
</reference>
<dbReference type="InterPro" id="IPR008978">
    <property type="entry name" value="HSP20-like_chaperone"/>
</dbReference>
<gene>
    <name evidence="4" type="ORF">H6A34_10125</name>
</gene>
<dbReference type="Proteomes" id="UP000706891">
    <property type="component" value="Unassembled WGS sequence"/>
</dbReference>
<dbReference type="PROSITE" id="PS01031">
    <property type="entry name" value="SHSP"/>
    <property type="match status" value="1"/>
</dbReference>
<evidence type="ECO:0000259" key="3">
    <source>
        <dbReference type="PROSITE" id="PS01031"/>
    </source>
</evidence>
<reference evidence="4" key="1">
    <citation type="submission" date="2020-08" db="EMBL/GenBank/DDBJ databases">
        <authorList>
            <person name="Cejkova D."/>
            <person name="Kubasova T."/>
            <person name="Jahodarova E."/>
            <person name="Rychlik I."/>
        </authorList>
    </citation>
    <scope>NUCLEOTIDE SEQUENCE</scope>
    <source>
        <strain evidence="4">An824</strain>
    </source>
</reference>
<protein>
    <submittedName>
        <fullName evidence="4">Hsp20/alpha crystallin family protein</fullName>
    </submittedName>
</protein>
<accession>A0A939B6E6</accession>
<dbReference type="InterPro" id="IPR002068">
    <property type="entry name" value="A-crystallin/Hsp20_dom"/>
</dbReference>
<dbReference type="EMBL" id="JACJJG010000061">
    <property type="protein sequence ID" value="MBM6674229.1"/>
    <property type="molecule type" value="Genomic_DNA"/>
</dbReference>
<dbReference type="InterPro" id="IPR031107">
    <property type="entry name" value="Small_HSP"/>
</dbReference>
<dbReference type="AlphaFoldDB" id="A0A939B6E6"/>
<dbReference type="PANTHER" id="PTHR11527">
    <property type="entry name" value="HEAT-SHOCK PROTEIN 20 FAMILY MEMBER"/>
    <property type="match status" value="1"/>
</dbReference>
<proteinExistence type="inferred from homology"/>
<evidence type="ECO:0000256" key="2">
    <source>
        <dbReference type="RuleBase" id="RU003616"/>
    </source>
</evidence>
<evidence type="ECO:0000313" key="5">
    <source>
        <dbReference type="Proteomes" id="UP000706891"/>
    </source>
</evidence>
<dbReference type="RefSeq" id="WP_021948862.1">
    <property type="nucleotide sequence ID" value="NZ_JACJJG010000061.1"/>
</dbReference>
<comment type="caution">
    <text evidence="4">The sequence shown here is derived from an EMBL/GenBank/DDBJ whole genome shotgun (WGS) entry which is preliminary data.</text>
</comment>
<comment type="similarity">
    <text evidence="1 2">Belongs to the small heat shock protein (HSP20) family.</text>
</comment>
<keyword evidence="5" id="KW-1185">Reference proteome</keyword>
<dbReference type="Pfam" id="PF00011">
    <property type="entry name" value="HSP20"/>
    <property type="match status" value="1"/>
</dbReference>
<dbReference type="SUPFAM" id="SSF49764">
    <property type="entry name" value="HSP20-like chaperones"/>
    <property type="match status" value="1"/>
</dbReference>